<accession>A0AAU9IE00</accession>
<keyword evidence="1" id="KW-0479">Metal-binding</keyword>
<organism evidence="3 4">
    <name type="scientific">Blepharisma stoltei</name>
    <dbReference type="NCBI Taxonomy" id="1481888"/>
    <lineage>
        <taxon>Eukaryota</taxon>
        <taxon>Sar</taxon>
        <taxon>Alveolata</taxon>
        <taxon>Ciliophora</taxon>
        <taxon>Postciliodesmatophora</taxon>
        <taxon>Heterotrichea</taxon>
        <taxon>Heterotrichida</taxon>
        <taxon>Blepharismidae</taxon>
        <taxon>Blepharisma</taxon>
    </lineage>
</organism>
<gene>
    <name evidence="3" type="ORF">BSTOLATCC_MIC3786</name>
</gene>
<dbReference type="InterPro" id="IPR013083">
    <property type="entry name" value="Znf_RING/FYVE/PHD"/>
</dbReference>
<keyword evidence="1" id="KW-0863">Zinc-finger</keyword>
<proteinExistence type="predicted"/>
<evidence type="ECO:0000259" key="2">
    <source>
        <dbReference type="PROSITE" id="PS50089"/>
    </source>
</evidence>
<reference evidence="3" key="1">
    <citation type="submission" date="2021-09" db="EMBL/GenBank/DDBJ databases">
        <authorList>
            <consortium name="AG Swart"/>
            <person name="Singh M."/>
            <person name="Singh A."/>
            <person name="Seah K."/>
            <person name="Emmerich C."/>
        </authorList>
    </citation>
    <scope>NUCLEOTIDE SEQUENCE</scope>
    <source>
        <strain evidence="3">ATCC30299</strain>
    </source>
</reference>
<evidence type="ECO:0000256" key="1">
    <source>
        <dbReference type="PROSITE-ProRule" id="PRU00175"/>
    </source>
</evidence>
<dbReference type="Gene3D" id="3.30.40.10">
    <property type="entry name" value="Zinc/RING finger domain, C3HC4 (zinc finger)"/>
    <property type="match status" value="1"/>
</dbReference>
<evidence type="ECO:0000313" key="4">
    <source>
        <dbReference type="Proteomes" id="UP001162131"/>
    </source>
</evidence>
<sequence length="581" mass="66237">MENHFATCRCPCGQDLQQLGAVDHLLVCPEWKNSSLLYGYAIEQSRSPAGRSMLIYECEALLRLASPKPEIEEEFKVPAKKLPQMQKQPSYDKYVREEEVVSCELCHRKQPDMTNMFFPECCHMMCKSHAIDAIRSQYPIQNYAKCPMDCGYTFSVEEIIDLIGADEFEKLKEKSFQEFISQTGGIVVNCDCGVMSILEPGVPDYAYKDEQGQPISRRAAENMAQFRFRCGNCHKIFCASCKADPYHLGKTCQEHQDFKVAKHCRYCGKVIQSVRPVCSEAACLELYENSCKKILPCGHQCFGTNGETECFPCLEEECAQGGPTIYDYCAICYIDGLGAAPCVKLICGHLLHYHCLNTYLEKRWVGPRITFNFAKCPNCKEWAQVPDNPALTQKMDKILELYDDIRQKGLKRLKFEGMENDPRLNDPNDHYYQKPDIYALDRFAYYECFKCKQPYFGGKKECEENRDRAGYNPQELVCPGCSAICMDGADCKTHGKEFIEFKCKFCCGISAWFCWGTTHFCDPCHTKQNNGDYVSQKKKEDLPQCPGPDLCPLKVRHPPNGEEFSLGCAICRNLASNSREF</sequence>
<dbReference type="GO" id="GO:0008270">
    <property type="term" value="F:zinc ion binding"/>
    <property type="evidence" value="ECO:0007669"/>
    <property type="project" value="UniProtKB-KW"/>
</dbReference>
<dbReference type="EMBL" id="CAJZBQ010000004">
    <property type="protein sequence ID" value="CAG9311497.1"/>
    <property type="molecule type" value="Genomic_DNA"/>
</dbReference>
<protein>
    <recommendedName>
        <fullName evidence="2">RING-type domain-containing protein</fullName>
    </recommendedName>
</protein>
<dbReference type="GO" id="GO:0005634">
    <property type="term" value="C:nucleus"/>
    <property type="evidence" value="ECO:0007669"/>
    <property type="project" value="TreeGrafter"/>
</dbReference>
<feature type="domain" description="RING-type" evidence="2">
    <location>
        <begin position="329"/>
        <end position="380"/>
    </location>
</feature>
<dbReference type="PANTHER" id="PTHR45943">
    <property type="entry name" value="E3 UBIQUITIN-PROTEIN LIGASE MYCBP2"/>
    <property type="match status" value="1"/>
</dbReference>
<dbReference type="PROSITE" id="PS50089">
    <property type="entry name" value="ZF_RING_2"/>
    <property type="match status" value="1"/>
</dbReference>
<comment type="caution">
    <text evidence="3">The sequence shown here is derived from an EMBL/GenBank/DDBJ whole genome shotgun (WGS) entry which is preliminary data.</text>
</comment>
<dbReference type="SUPFAM" id="SSF57850">
    <property type="entry name" value="RING/U-box"/>
    <property type="match status" value="1"/>
</dbReference>
<dbReference type="GO" id="GO:0005886">
    <property type="term" value="C:plasma membrane"/>
    <property type="evidence" value="ECO:0007669"/>
    <property type="project" value="TreeGrafter"/>
</dbReference>
<dbReference type="InterPro" id="IPR001841">
    <property type="entry name" value="Znf_RING"/>
</dbReference>
<dbReference type="SMART" id="SM00184">
    <property type="entry name" value="RING"/>
    <property type="match status" value="2"/>
</dbReference>
<keyword evidence="1" id="KW-0862">Zinc</keyword>
<name>A0AAU9IE00_9CILI</name>
<dbReference type="PANTHER" id="PTHR45943:SF2">
    <property type="entry name" value="RING-TYPE DOMAIN-CONTAINING PROTEIN"/>
    <property type="match status" value="1"/>
</dbReference>
<dbReference type="GO" id="GO:0061630">
    <property type="term" value="F:ubiquitin protein ligase activity"/>
    <property type="evidence" value="ECO:0007669"/>
    <property type="project" value="TreeGrafter"/>
</dbReference>
<dbReference type="AlphaFoldDB" id="A0AAU9IE00"/>
<evidence type="ECO:0000313" key="3">
    <source>
        <dbReference type="EMBL" id="CAG9311497.1"/>
    </source>
</evidence>
<dbReference type="Proteomes" id="UP001162131">
    <property type="component" value="Unassembled WGS sequence"/>
</dbReference>
<keyword evidence="4" id="KW-1185">Reference proteome</keyword>